<dbReference type="CDD" id="cd00833">
    <property type="entry name" value="PKS"/>
    <property type="match status" value="1"/>
</dbReference>
<dbReference type="InterPro" id="IPR009081">
    <property type="entry name" value="PP-bd_ACP"/>
</dbReference>
<name>A0ABQ2UGD8_9PSEU</name>
<dbReference type="SMART" id="SM00823">
    <property type="entry name" value="PKS_PP"/>
    <property type="match status" value="1"/>
</dbReference>
<dbReference type="SUPFAM" id="SSF52151">
    <property type="entry name" value="FabD/lysophospholipase-like"/>
    <property type="match status" value="1"/>
</dbReference>
<dbReference type="PANTHER" id="PTHR43775">
    <property type="entry name" value="FATTY ACID SYNTHASE"/>
    <property type="match status" value="1"/>
</dbReference>
<dbReference type="PROSITE" id="PS52004">
    <property type="entry name" value="KS3_2"/>
    <property type="match status" value="1"/>
</dbReference>
<dbReference type="Pfam" id="PF00698">
    <property type="entry name" value="Acyl_transf_1"/>
    <property type="match status" value="1"/>
</dbReference>
<dbReference type="InterPro" id="IPR050091">
    <property type="entry name" value="PKS_NRPS_Biosynth_Enz"/>
</dbReference>
<dbReference type="SMART" id="SM00827">
    <property type="entry name" value="PKS_AT"/>
    <property type="match status" value="1"/>
</dbReference>
<dbReference type="Gene3D" id="3.40.47.10">
    <property type="match status" value="1"/>
</dbReference>
<dbReference type="InterPro" id="IPR014030">
    <property type="entry name" value="Ketoacyl_synth_N"/>
</dbReference>
<dbReference type="SUPFAM" id="SSF55048">
    <property type="entry name" value="Probable ACP-binding domain of malonyl-CoA ACP transacylase"/>
    <property type="match status" value="1"/>
</dbReference>
<dbReference type="RefSeq" id="WP_189253895.1">
    <property type="nucleotide sequence ID" value="NZ_BMRE01000008.1"/>
</dbReference>
<dbReference type="InterPro" id="IPR014043">
    <property type="entry name" value="Acyl_transferase_dom"/>
</dbReference>
<dbReference type="InterPro" id="IPR018201">
    <property type="entry name" value="Ketoacyl_synth_AS"/>
</dbReference>
<evidence type="ECO:0000259" key="4">
    <source>
        <dbReference type="PROSITE" id="PS50075"/>
    </source>
</evidence>
<evidence type="ECO:0000313" key="7">
    <source>
        <dbReference type="Proteomes" id="UP000649573"/>
    </source>
</evidence>
<dbReference type="InterPro" id="IPR016039">
    <property type="entry name" value="Thiolase-like"/>
</dbReference>
<dbReference type="SUPFAM" id="SSF47336">
    <property type="entry name" value="ACP-like"/>
    <property type="match status" value="1"/>
</dbReference>
<dbReference type="InterPro" id="IPR016035">
    <property type="entry name" value="Acyl_Trfase/lysoPLipase"/>
</dbReference>
<keyword evidence="1" id="KW-0596">Phosphopantetheine</keyword>
<dbReference type="Proteomes" id="UP000649573">
    <property type="component" value="Unassembled WGS sequence"/>
</dbReference>
<dbReference type="SUPFAM" id="SSF53901">
    <property type="entry name" value="Thiolase-like"/>
    <property type="match status" value="1"/>
</dbReference>
<evidence type="ECO:0000256" key="2">
    <source>
        <dbReference type="ARBA" id="ARBA00022553"/>
    </source>
</evidence>
<evidence type="ECO:0000259" key="5">
    <source>
        <dbReference type="PROSITE" id="PS52004"/>
    </source>
</evidence>
<comment type="caution">
    <text evidence="6">The sequence shown here is derived from an EMBL/GenBank/DDBJ whole genome shotgun (WGS) entry which is preliminary data.</text>
</comment>
<dbReference type="PROSITE" id="PS00606">
    <property type="entry name" value="KS3_1"/>
    <property type="match status" value="1"/>
</dbReference>
<keyword evidence="2" id="KW-0597">Phosphoprotein</keyword>
<dbReference type="PROSITE" id="PS50075">
    <property type="entry name" value="CARRIER"/>
    <property type="match status" value="1"/>
</dbReference>
<dbReference type="EMBL" id="BMRE01000008">
    <property type="protein sequence ID" value="GGU32654.1"/>
    <property type="molecule type" value="Genomic_DNA"/>
</dbReference>
<evidence type="ECO:0000313" key="6">
    <source>
        <dbReference type="EMBL" id="GGU32654.1"/>
    </source>
</evidence>
<sequence>MGDNTKATLQAIRRLRDKVDALESAKREPIAIVGIGCRLPGGANSPEELWQLVKDAVDTITEVPPERWDADAFYDPDPETVGRMTFRQGAFVDDVVGFDPYFFGISPKEAARMDPQQRLFLEVAWEALEDAGQTRESLLGSDTGVFVGANNTDYFQMQLAAPESLHMYTTGGGSNSIIPNRLSYLFDFRGPSLVVDTACSSSLVAVHLAVQSLRARESEMAVVGGTNMILSPMTTMAHAKGLPLAPDGRCKTFDAAADGYTRGEGVAVVVLKRLSDAVAAGDRIWAVIKGTATNQDGLTNGMTAPNGLAQRRVFEQALRNGGVAPEQVTLLEAHGTGTALGDPIEVEALTSVYGKQADNACALGSIKTNVGHLEAAAGITGLLKVVLSIHHGQIAPHRMNSLNPHIEIDSTRLFIPGELQAWDVPDEVRHGAVSAFGAGGTNAHVVLGPPPRTESTEDTGDLRILPITARSAEALAPMVTAYRDFLASEPGSLKDIAHTATHRRTQHEHRLVVVAQDAAAAADRLTSWLDGEGGPGIATGSTTAPVEGGIVFVCPGQGAQRPGMGHELMTRCEAFRTAVLEVDEALKPHQDGRSVLDEILRVDAAELADRIDLVQPALFAVTVGLAARWRALGIEPDAVVGHSLGEVAAAHIAGALSLDDAAKIVSLRSTLLRKLSGKGAMLVVALPIEEATALVADHQGLVSVAVSNSPASTVISGDPATLDSLAEELKARNVFCRPMKSDVAGHSPQMDTLRDELLAGLADIRPAAAHIPIFSTVTGGPVNGEELDAGHWFRNLRQPVLFWDTIRRLVDDKHGVFLELGPHPVVLNSVEEAFEQAGVTGLALPSMRRDEPEDLASLESLGSLHAHGFDVSLSTADASVVALPPYAWQKERYWFTSSAPTAPQLTGAAAEEAIEIVAQRTAEPQVRTEEDLFGFVLDTVAGFLEMTSSRIDPNTGFFQMGMDSLIARKVRQRLETALEVKLPAAVMFEHPSVVQLSKYLLTKLGDAETPQETSEIDDLTEDELLAVLADELGNTTGSTR</sequence>
<dbReference type="Pfam" id="PF22621">
    <property type="entry name" value="CurL-like_PKS_C"/>
    <property type="match status" value="1"/>
</dbReference>
<dbReference type="InterPro" id="IPR020841">
    <property type="entry name" value="PKS_Beta-ketoAc_synthase_dom"/>
</dbReference>
<dbReference type="Pfam" id="PF02801">
    <property type="entry name" value="Ketoacyl-synt_C"/>
    <property type="match status" value="1"/>
</dbReference>
<gene>
    <name evidence="6" type="ORF">GCM10010178_26090</name>
</gene>
<dbReference type="Gene3D" id="1.10.1200.10">
    <property type="entry name" value="ACP-like"/>
    <property type="match status" value="1"/>
</dbReference>
<keyword evidence="3" id="KW-0808">Transferase</keyword>
<keyword evidence="7" id="KW-1185">Reference proteome</keyword>
<reference evidence="7" key="1">
    <citation type="journal article" date="2019" name="Int. J. Syst. Evol. Microbiol.">
        <title>The Global Catalogue of Microorganisms (GCM) 10K type strain sequencing project: providing services to taxonomists for standard genome sequencing and annotation.</title>
        <authorList>
            <consortium name="The Broad Institute Genomics Platform"/>
            <consortium name="The Broad Institute Genome Sequencing Center for Infectious Disease"/>
            <person name="Wu L."/>
            <person name="Ma J."/>
        </authorList>
    </citation>
    <scope>NUCLEOTIDE SEQUENCE [LARGE SCALE GENOMIC DNA]</scope>
    <source>
        <strain evidence="7">JCM 3296</strain>
    </source>
</reference>
<organism evidence="6 7">
    <name type="scientific">Lentzea flava</name>
    <dbReference type="NCBI Taxonomy" id="103732"/>
    <lineage>
        <taxon>Bacteria</taxon>
        <taxon>Bacillati</taxon>
        <taxon>Actinomycetota</taxon>
        <taxon>Actinomycetes</taxon>
        <taxon>Pseudonocardiales</taxon>
        <taxon>Pseudonocardiaceae</taxon>
        <taxon>Lentzea</taxon>
    </lineage>
</organism>
<dbReference type="Pfam" id="PF00550">
    <property type="entry name" value="PP-binding"/>
    <property type="match status" value="1"/>
</dbReference>
<dbReference type="InterPro" id="IPR001227">
    <property type="entry name" value="Ac_transferase_dom_sf"/>
</dbReference>
<dbReference type="Gene3D" id="3.40.366.10">
    <property type="entry name" value="Malonyl-Coenzyme A Acyl Carrier Protein, domain 2"/>
    <property type="match status" value="1"/>
</dbReference>
<dbReference type="PANTHER" id="PTHR43775:SF37">
    <property type="entry name" value="SI:DKEY-61P9.11"/>
    <property type="match status" value="1"/>
</dbReference>
<dbReference type="InterPro" id="IPR016036">
    <property type="entry name" value="Malonyl_transacylase_ACP-bd"/>
</dbReference>
<dbReference type="InterPro" id="IPR014031">
    <property type="entry name" value="Ketoacyl_synth_C"/>
</dbReference>
<dbReference type="InterPro" id="IPR036736">
    <property type="entry name" value="ACP-like_sf"/>
</dbReference>
<dbReference type="InterPro" id="IPR020806">
    <property type="entry name" value="PKS_PP-bd"/>
</dbReference>
<proteinExistence type="predicted"/>
<dbReference type="SMART" id="SM00825">
    <property type="entry name" value="PKS_KS"/>
    <property type="match status" value="1"/>
</dbReference>
<dbReference type="Gene3D" id="3.30.70.3290">
    <property type="match status" value="1"/>
</dbReference>
<dbReference type="SMART" id="SM01294">
    <property type="entry name" value="PKS_PP_betabranch"/>
    <property type="match status" value="1"/>
</dbReference>
<evidence type="ECO:0000256" key="1">
    <source>
        <dbReference type="ARBA" id="ARBA00022450"/>
    </source>
</evidence>
<evidence type="ECO:0000256" key="3">
    <source>
        <dbReference type="ARBA" id="ARBA00022679"/>
    </source>
</evidence>
<dbReference type="Pfam" id="PF00109">
    <property type="entry name" value="ketoacyl-synt"/>
    <property type="match status" value="1"/>
</dbReference>
<feature type="domain" description="Ketosynthase family 3 (KS3)" evidence="5">
    <location>
        <begin position="27"/>
        <end position="449"/>
    </location>
</feature>
<feature type="domain" description="Carrier" evidence="4">
    <location>
        <begin position="930"/>
        <end position="1004"/>
    </location>
</feature>
<protein>
    <submittedName>
        <fullName evidence="6">Polyketide synthase</fullName>
    </submittedName>
</protein>
<accession>A0ABQ2UGD8</accession>